<dbReference type="EMBL" id="NGJU01000002">
    <property type="protein sequence ID" value="RST97432.1"/>
    <property type="molecule type" value="Genomic_DNA"/>
</dbReference>
<dbReference type="InterPro" id="IPR013328">
    <property type="entry name" value="6PGD_dom2"/>
</dbReference>
<dbReference type="InterPro" id="IPR036291">
    <property type="entry name" value="NAD(P)-bd_dom_sf"/>
</dbReference>
<dbReference type="Gene3D" id="1.10.1040.10">
    <property type="entry name" value="N-(1-d-carboxylethyl)-l-norvaline Dehydrogenase, domain 2"/>
    <property type="match status" value="1"/>
</dbReference>
<dbReference type="GO" id="GO:0016491">
    <property type="term" value="F:oxidoreductase activity"/>
    <property type="evidence" value="ECO:0007669"/>
    <property type="project" value="UniProtKB-KW"/>
</dbReference>
<dbReference type="AlphaFoldDB" id="A0A429ZUU6"/>
<dbReference type="SUPFAM" id="SSF51735">
    <property type="entry name" value="NAD(P)-binding Rossmann-fold domains"/>
    <property type="match status" value="1"/>
</dbReference>
<evidence type="ECO:0000313" key="8">
    <source>
        <dbReference type="Proteomes" id="UP000287239"/>
    </source>
</evidence>
<sequence length="297" mass="31763">MKDIGFIGLGIMGQPMVKNLLAANFRPFVYDINHNQALMVESLGAHICDSPTNLALKSQIIFIMLPTNQIIDDLFFSPTGIINVIKPGSIVICTSSVSLSLITKLAKALAKKQIALLDAPVSGGEVGAIEGILSFMVGGQAEVLKESRELFEVLGHSTVLIGDVGAGTIAKLANQILVNTTIAALSEAIFLASEFQIDTAKMVEAISQGLASSAVLEQKAPMMLQRNFQAGGRIDINQKDMANVLAASRDLQIALPLSEQVHSYFDRLTSEGLAHEDHSALLKYYELSNPLKGATDD</sequence>
<protein>
    <recommendedName>
        <fullName evidence="9">2-hydroxy-3-oxopropionate reductase</fullName>
    </recommendedName>
</protein>
<dbReference type="GO" id="GO:0016054">
    <property type="term" value="P:organic acid catabolic process"/>
    <property type="evidence" value="ECO:0007669"/>
    <property type="project" value="UniProtKB-ARBA"/>
</dbReference>
<dbReference type="InterPro" id="IPR002204">
    <property type="entry name" value="3-OH-isobutyrate_DH-rel_CS"/>
</dbReference>
<dbReference type="Gene3D" id="3.40.50.720">
    <property type="entry name" value="NAD(P)-binding Rossmann-like Domain"/>
    <property type="match status" value="1"/>
</dbReference>
<evidence type="ECO:0000256" key="3">
    <source>
        <dbReference type="ARBA" id="ARBA00023027"/>
    </source>
</evidence>
<evidence type="ECO:0008006" key="9">
    <source>
        <dbReference type="Google" id="ProtNLM"/>
    </source>
</evidence>
<dbReference type="GeneID" id="98567095"/>
<evidence type="ECO:0000313" key="7">
    <source>
        <dbReference type="EMBL" id="RST97432.1"/>
    </source>
</evidence>
<organism evidence="7 8">
    <name type="scientific">Vagococcus salmoninarum</name>
    <dbReference type="NCBI Taxonomy" id="2739"/>
    <lineage>
        <taxon>Bacteria</taxon>
        <taxon>Bacillati</taxon>
        <taxon>Bacillota</taxon>
        <taxon>Bacilli</taxon>
        <taxon>Lactobacillales</taxon>
        <taxon>Enterococcaceae</taxon>
        <taxon>Vagococcus</taxon>
    </lineage>
</organism>
<dbReference type="PIRSF" id="PIRSF000103">
    <property type="entry name" value="HIBADH"/>
    <property type="match status" value="1"/>
</dbReference>
<comment type="caution">
    <text evidence="7">The sequence shown here is derived from an EMBL/GenBank/DDBJ whole genome shotgun (WGS) entry which is preliminary data.</text>
</comment>
<evidence type="ECO:0000256" key="2">
    <source>
        <dbReference type="ARBA" id="ARBA00023002"/>
    </source>
</evidence>
<dbReference type="PANTHER" id="PTHR43060:SF3">
    <property type="entry name" value="2-HYDROXY-3-OXOPROPIONATE REDUCTASE"/>
    <property type="match status" value="1"/>
</dbReference>
<keyword evidence="8" id="KW-1185">Reference proteome</keyword>
<dbReference type="Pfam" id="PF03446">
    <property type="entry name" value="NAD_binding_2"/>
    <property type="match status" value="1"/>
</dbReference>
<dbReference type="GO" id="GO:0050661">
    <property type="term" value="F:NADP binding"/>
    <property type="evidence" value="ECO:0007669"/>
    <property type="project" value="InterPro"/>
</dbReference>
<evidence type="ECO:0000256" key="4">
    <source>
        <dbReference type="PIRSR" id="PIRSR000103-1"/>
    </source>
</evidence>
<dbReference type="RefSeq" id="WP_126778178.1">
    <property type="nucleotide sequence ID" value="NZ_NGJU01000002.1"/>
</dbReference>
<feature type="active site" evidence="4">
    <location>
        <position position="171"/>
    </location>
</feature>
<dbReference type="PROSITE" id="PS00895">
    <property type="entry name" value="3_HYDROXYISOBUT_DH"/>
    <property type="match status" value="1"/>
</dbReference>
<dbReference type="InterPro" id="IPR015815">
    <property type="entry name" value="HIBADH-related"/>
</dbReference>
<dbReference type="GO" id="GO:0051287">
    <property type="term" value="F:NAD binding"/>
    <property type="evidence" value="ECO:0007669"/>
    <property type="project" value="InterPro"/>
</dbReference>
<feature type="domain" description="3-hydroxyisobutyrate dehydrogenase-like NAD-binding" evidence="6">
    <location>
        <begin position="165"/>
        <end position="285"/>
    </location>
</feature>
<dbReference type="OrthoDB" id="9786703at2"/>
<name>A0A429ZUU6_9ENTE</name>
<reference evidence="7 8" key="1">
    <citation type="submission" date="2017-05" db="EMBL/GenBank/DDBJ databases">
        <title>Vagococcus spp. assemblies.</title>
        <authorList>
            <person name="Gulvik C.A."/>
        </authorList>
    </citation>
    <scope>NUCLEOTIDE SEQUENCE [LARGE SCALE GENOMIC DNA]</scope>
    <source>
        <strain evidence="7 8">NCFB 2777</strain>
    </source>
</reference>
<evidence type="ECO:0000256" key="1">
    <source>
        <dbReference type="ARBA" id="ARBA00009080"/>
    </source>
</evidence>
<dbReference type="SUPFAM" id="SSF48179">
    <property type="entry name" value="6-phosphogluconate dehydrogenase C-terminal domain-like"/>
    <property type="match status" value="1"/>
</dbReference>
<comment type="similarity">
    <text evidence="1">Belongs to the HIBADH-related family.</text>
</comment>
<dbReference type="InterPro" id="IPR008927">
    <property type="entry name" value="6-PGluconate_DH-like_C_sf"/>
</dbReference>
<dbReference type="InterPro" id="IPR029154">
    <property type="entry name" value="HIBADH-like_NADP-bd"/>
</dbReference>
<keyword evidence="2" id="KW-0560">Oxidoreductase</keyword>
<dbReference type="Proteomes" id="UP000287239">
    <property type="component" value="Unassembled WGS sequence"/>
</dbReference>
<evidence type="ECO:0000259" key="6">
    <source>
        <dbReference type="Pfam" id="PF14833"/>
    </source>
</evidence>
<proteinExistence type="inferred from homology"/>
<dbReference type="PANTHER" id="PTHR43060">
    <property type="entry name" value="3-HYDROXYISOBUTYRATE DEHYDROGENASE-LIKE 1, MITOCHONDRIAL-RELATED"/>
    <property type="match status" value="1"/>
</dbReference>
<keyword evidence="3" id="KW-0520">NAD</keyword>
<evidence type="ECO:0000259" key="5">
    <source>
        <dbReference type="Pfam" id="PF03446"/>
    </source>
</evidence>
<accession>A0A429ZUU6</accession>
<feature type="domain" description="6-phosphogluconate dehydrogenase NADP-binding" evidence="5">
    <location>
        <begin position="3"/>
        <end position="162"/>
    </location>
</feature>
<dbReference type="Pfam" id="PF14833">
    <property type="entry name" value="NAD_binding_11"/>
    <property type="match status" value="1"/>
</dbReference>
<dbReference type="InterPro" id="IPR006115">
    <property type="entry name" value="6PGDH_NADP-bd"/>
</dbReference>
<gene>
    <name evidence="7" type="ORF">CBF35_01835</name>
</gene>